<organism evidence="2 3">
    <name type="scientific">Penicillium citrinum</name>
    <dbReference type="NCBI Taxonomy" id="5077"/>
    <lineage>
        <taxon>Eukaryota</taxon>
        <taxon>Fungi</taxon>
        <taxon>Dikarya</taxon>
        <taxon>Ascomycota</taxon>
        <taxon>Pezizomycotina</taxon>
        <taxon>Eurotiomycetes</taxon>
        <taxon>Eurotiomycetidae</taxon>
        <taxon>Eurotiales</taxon>
        <taxon>Aspergillaceae</taxon>
        <taxon>Penicillium</taxon>
    </lineage>
</organism>
<dbReference type="PANTHER" id="PTHR33886:SF8">
    <property type="entry name" value="UNSATURATED RHAMNOGALACTURONAN HYDROLASE (EUROFUNG)"/>
    <property type="match status" value="1"/>
</dbReference>
<dbReference type="GeneID" id="81382570"/>
<accession>A0A9W9TQL7</accession>
<dbReference type="InterPro" id="IPR052043">
    <property type="entry name" value="PolySaccharide_Degr_Enz"/>
</dbReference>
<dbReference type="SUPFAM" id="SSF48208">
    <property type="entry name" value="Six-hairpin glycosidases"/>
    <property type="match status" value="2"/>
</dbReference>
<reference evidence="2" key="1">
    <citation type="submission" date="2022-11" db="EMBL/GenBank/DDBJ databases">
        <authorList>
            <person name="Petersen C."/>
        </authorList>
    </citation>
    <scope>NUCLEOTIDE SEQUENCE</scope>
    <source>
        <strain evidence="2">IBT 23319</strain>
    </source>
</reference>
<dbReference type="GO" id="GO:0016787">
    <property type="term" value="F:hydrolase activity"/>
    <property type="evidence" value="ECO:0007669"/>
    <property type="project" value="UniProtKB-KW"/>
</dbReference>
<dbReference type="OrthoDB" id="2305845at2759"/>
<comment type="caution">
    <text evidence="2">The sequence shown here is derived from an EMBL/GenBank/DDBJ whole genome shotgun (WGS) entry which is preliminary data.</text>
</comment>
<gene>
    <name evidence="2" type="ORF">N7469_004483</name>
</gene>
<dbReference type="Proteomes" id="UP001147733">
    <property type="component" value="Unassembled WGS sequence"/>
</dbReference>
<dbReference type="InterPro" id="IPR010905">
    <property type="entry name" value="Glyco_hydro_88"/>
</dbReference>
<dbReference type="GO" id="GO:0005975">
    <property type="term" value="P:carbohydrate metabolic process"/>
    <property type="evidence" value="ECO:0007669"/>
    <property type="project" value="InterPro"/>
</dbReference>
<protein>
    <submittedName>
        <fullName evidence="2">Unsaturated rhamnogalacturonan hydrolase</fullName>
    </submittedName>
</protein>
<dbReference type="Gene3D" id="1.50.10.10">
    <property type="match status" value="2"/>
</dbReference>
<evidence type="ECO:0000313" key="2">
    <source>
        <dbReference type="EMBL" id="KAJ5235315.1"/>
    </source>
</evidence>
<evidence type="ECO:0000256" key="1">
    <source>
        <dbReference type="ARBA" id="ARBA00022801"/>
    </source>
</evidence>
<dbReference type="InterPro" id="IPR008928">
    <property type="entry name" value="6-hairpin_glycosidase_sf"/>
</dbReference>
<reference evidence="2" key="2">
    <citation type="journal article" date="2023" name="IMA Fungus">
        <title>Comparative genomic study of the Penicillium genus elucidates a diverse pangenome and 15 lateral gene transfer events.</title>
        <authorList>
            <person name="Petersen C."/>
            <person name="Sorensen T."/>
            <person name="Nielsen M.R."/>
            <person name="Sondergaard T.E."/>
            <person name="Sorensen J.L."/>
            <person name="Fitzpatrick D.A."/>
            <person name="Frisvad J.C."/>
            <person name="Nielsen K.L."/>
        </authorList>
    </citation>
    <scope>NUCLEOTIDE SEQUENCE</scope>
    <source>
        <strain evidence="2">IBT 23319</strain>
    </source>
</reference>
<sequence length="255" mass="28846">MAPFLTLAYVYEKTGNMTYLPWLDGWAEWALYDLPRTKYGGFQHITYVEDNEQELWDDTLMTTVIPLAKIGKAAQPTADFSFMAGSLARQKVARLDTILRMLYGLVETVGARLLSLKFSSYSSLSRMILSGFTYAIHSKHSARHCHNSNLESGAWHTLVDHADSYLEASATAGFAYGILKAVLRRYIDSQYRVVGEKAIQYVLHNVDETGELQQTSYGTPMGHDLQFYKNTPLTPMPYGQAMAIMALGEYLWTYF</sequence>
<keyword evidence="1 2" id="KW-0378">Hydrolase</keyword>
<dbReference type="PANTHER" id="PTHR33886">
    <property type="entry name" value="UNSATURATED RHAMNOGALACTURONAN HYDROLASE (EUROFUNG)"/>
    <property type="match status" value="1"/>
</dbReference>
<dbReference type="RefSeq" id="XP_056502815.1">
    <property type="nucleotide sequence ID" value="XM_056643403.1"/>
</dbReference>
<dbReference type="Pfam" id="PF07470">
    <property type="entry name" value="Glyco_hydro_88"/>
    <property type="match status" value="2"/>
</dbReference>
<keyword evidence="3" id="KW-1185">Reference proteome</keyword>
<evidence type="ECO:0000313" key="3">
    <source>
        <dbReference type="Proteomes" id="UP001147733"/>
    </source>
</evidence>
<dbReference type="AlphaFoldDB" id="A0A9W9TQL7"/>
<proteinExistence type="predicted"/>
<name>A0A9W9TQL7_PENCI</name>
<dbReference type="EMBL" id="JAPQKT010000003">
    <property type="protein sequence ID" value="KAJ5235315.1"/>
    <property type="molecule type" value="Genomic_DNA"/>
</dbReference>
<dbReference type="InterPro" id="IPR012341">
    <property type="entry name" value="6hp_glycosidase-like_sf"/>
</dbReference>